<feature type="non-terminal residue" evidence="1">
    <location>
        <position position="35"/>
    </location>
</feature>
<gene>
    <name evidence="1" type="ORF">S03H2_09360</name>
</gene>
<organism evidence="1">
    <name type="scientific">marine sediment metagenome</name>
    <dbReference type="NCBI Taxonomy" id="412755"/>
    <lineage>
        <taxon>unclassified sequences</taxon>
        <taxon>metagenomes</taxon>
        <taxon>ecological metagenomes</taxon>
    </lineage>
</organism>
<comment type="caution">
    <text evidence="1">The sequence shown here is derived from an EMBL/GenBank/DDBJ whole genome shotgun (WGS) entry which is preliminary data.</text>
</comment>
<protein>
    <submittedName>
        <fullName evidence="1">Uncharacterized protein</fullName>
    </submittedName>
</protein>
<evidence type="ECO:0000313" key="1">
    <source>
        <dbReference type="EMBL" id="GAH23312.1"/>
    </source>
</evidence>
<name>X1DT23_9ZZZZ</name>
<accession>X1DT23</accession>
<sequence>MFITLNLSIDKNKRFKMPEEGLSKIIELNEDLIEN</sequence>
<proteinExistence type="predicted"/>
<reference evidence="1" key="1">
    <citation type="journal article" date="2014" name="Front. Microbiol.">
        <title>High frequency of phylogenetically diverse reductive dehalogenase-homologous genes in deep subseafloor sedimentary metagenomes.</title>
        <authorList>
            <person name="Kawai M."/>
            <person name="Futagami T."/>
            <person name="Toyoda A."/>
            <person name="Takaki Y."/>
            <person name="Nishi S."/>
            <person name="Hori S."/>
            <person name="Arai W."/>
            <person name="Tsubouchi T."/>
            <person name="Morono Y."/>
            <person name="Uchiyama I."/>
            <person name="Ito T."/>
            <person name="Fujiyama A."/>
            <person name="Inagaki F."/>
            <person name="Takami H."/>
        </authorList>
    </citation>
    <scope>NUCLEOTIDE SEQUENCE</scope>
    <source>
        <strain evidence="1">Expedition CK06-06</strain>
    </source>
</reference>
<dbReference type="EMBL" id="BARU01004738">
    <property type="protein sequence ID" value="GAH23312.1"/>
    <property type="molecule type" value="Genomic_DNA"/>
</dbReference>
<dbReference type="AlphaFoldDB" id="X1DT23"/>